<dbReference type="HAMAP" id="MF_00227">
    <property type="entry name" value="RNase_P"/>
    <property type="match status" value="1"/>
</dbReference>
<keyword evidence="3 7" id="KW-0540">Nuclease</keyword>
<dbReference type="GO" id="GO:0000049">
    <property type="term" value="F:tRNA binding"/>
    <property type="evidence" value="ECO:0007669"/>
    <property type="project" value="UniProtKB-UniRule"/>
</dbReference>
<dbReference type="EMBL" id="VKGC01000029">
    <property type="protein sequence ID" value="TSA80144.1"/>
    <property type="molecule type" value="Genomic_DNA"/>
</dbReference>
<dbReference type="InterPro" id="IPR000100">
    <property type="entry name" value="RNase_P"/>
</dbReference>
<evidence type="ECO:0000256" key="3">
    <source>
        <dbReference type="ARBA" id="ARBA00022722"/>
    </source>
</evidence>
<comment type="caution">
    <text evidence="9">The sequence shown here is derived from an EMBL/GenBank/DDBJ whole genome shotgun (WGS) entry which is preliminary data.</text>
</comment>
<dbReference type="GO" id="GO:0030677">
    <property type="term" value="C:ribonuclease P complex"/>
    <property type="evidence" value="ECO:0007669"/>
    <property type="project" value="TreeGrafter"/>
</dbReference>
<dbReference type="PROSITE" id="PS00648">
    <property type="entry name" value="RIBONUCLEASE_P"/>
    <property type="match status" value="1"/>
</dbReference>
<dbReference type="InterPro" id="IPR020568">
    <property type="entry name" value="Ribosomal_Su5_D2-typ_SF"/>
</dbReference>
<evidence type="ECO:0000256" key="8">
    <source>
        <dbReference type="NCBIfam" id="TIGR00188"/>
    </source>
</evidence>
<comment type="catalytic activity">
    <reaction evidence="7">
        <text>Endonucleolytic cleavage of RNA, removing 5'-extranucleotides from tRNA precursor.</text>
        <dbReference type="EC" id="3.1.26.5"/>
    </reaction>
</comment>
<keyword evidence="4 7" id="KW-0255">Endonuclease</keyword>
<dbReference type="PANTHER" id="PTHR33992">
    <property type="entry name" value="RIBONUCLEASE P PROTEIN COMPONENT"/>
    <property type="match status" value="1"/>
</dbReference>
<dbReference type="AlphaFoldDB" id="A0A553UIW9"/>
<dbReference type="GO" id="GO:0001682">
    <property type="term" value="P:tRNA 5'-leader removal"/>
    <property type="evidence" value="ECO:0007669"/>
    <property type="project" value="UniProtKB-UniRule"/>
</dbReference>
<dbReference type="EC" id="3.1.26.5" evidence="7 8"/>
<comment type="similarity">
    <text evidence="7">Belongs to the RnpA family.</text>
</comment>
<gene>
    <name evidence="7 9" type="primary">rnpA</name>
    <name evidence="9" type="ORF">FNE76_07455</name>
</gene>
<keyword evidence="10" id="KW-1185">Reference proteome</keyword>
<dbReference type="InterPro" id="IPR014721">
    <property type="entry name" value="Ribsml_uS5_D2-typ_fold_subgr"/>
</dbReference>
<dbReference type="Gene3D" id="3.30.230.10">
    <property type="match status" value="1"/>
</dbReference>
<proteinExistence type="inferred from homology"/>
<evidence type="ECO:0000313" key="9">
    <source>
        <dbReference type="EMBL" id="TSA80144.1"/>
    </source>
</evidence>
<sequence>MQSLKTTRQFSYVYKKGVKKHHPLFVMHCLRLGQHGVFFNHPSASLLGLSVSKKVGNAVCRNLIKRRVRAILRHALIEKQAIVFVAKAGIDTLSYQELKEQILACLAKPLKVKRKHGSFSPTS</sequence>
<accession>A0A553UIW9</accession>
<name>A0A553UIW9_9HELI</name>
<protein>
    <recommendedName>
        <fullName evidence="7 8">Ribonuclease P protein component</fullName>
        <shortName evidence="7">RNase P protein</shortName>
        <shortName evidence="7">RNaseP protein</shortName>
        <ecNumber evidence="7 8">3.1.26.5</ecNumber>
    </recommendedName>
    <alternativeName>
        <fullName evidence="7">Protein C5</fullName>
    </alternativeName>
</protein>
<organism evidence="9 10">
    <name type="scientific">Helicobacter mehlei</name>
    <dbReference type="NCBI Taxonomy" id="2316080"/>
    <lineage>
        <taxon>Bacteria</taxon>
        <taxon>Pseudomonadati</taxon>
        <taxon>Campylobacterota</taxon>
        <taxon>Epsilonproteobacteria</taxon>
        <taxon>Campylobacterales</taxon>
        <taxon>Helicobacteraceae</taxon>
        <taxon>Helicobacter</taxon>
    </lineage>
</organism>
<dbReference type="PANTHER" id="PTHR33992:SF1">
    <property type="entry name" value="RIBONUCLEASE P PROTEIN COMPONENT"/>
    <property type="match status" value="1"/>
</dbReference>
<keyword evidence="6 7" id="KW-0694">RNA-binding</keyword>
<dbReference type="Proteomes" id="UP000319322">
    <property type="component" value="Unassembled WGS sequence"/>
</dbReference>
<reference evidence="9" key="2">
    <citation type="submission" date="2019-07" db="EMBL/GenBank/DDBJ databases">
        <authorList>
            <person name="Papic B."/>
        </authorList>
    </citation>
    <scope>NUCLEOTIDE SEQUENCE [LARGE SCALE GENOMIC DNA]</scope>
    <source>
        <strain evidence="9">L8b</strain>
    </source>
</reference>
<evidence type="ECO:0000256" key="1">
    <source>
        <dbReference type="ARBA" id="ARBA00002663"/>
    </source>
</evidence>
<evidence type="ECO:0000256" key="7">
    <source>
        <dbReference type="HAMAP-Rule" id="MF_00227"/>
    </source>
</evidence>
<comment type="function">
    <text evidence="1 7">RNaseP catalyzes the removal of the 5'-leader sequence from pre-tRNA to produce the mature 5'-terminus. It can also cleave other RNA substrates such as 4.5S RNA. The protein component plays an auxiliary but essential role in vivo by binding to the 5'-leader sequence and broadening the substrate specificity of the ribozyme.</text>
</comment>
<evidence type="ECO:0000313" key="10">
    <source>
        <dbReference type="Proteomes" id="UP000319322"/>
    </source>
</evidence>
<keyword evidence="2 7" id="KW-0819">tRNA processing</keyword>
<dbReference type="GO" id="GO:0042781">
    <property type="term" value="F:3'-tRNA processing endoribonuclease activity"/>
    <property type="evidence" value="ECO:0007669"/>
    <property type="project" value="TreeGrafter"/>
</dbReference>
<evidence type="ECO:0000256" key="2">
    <source>
        <dbReference type="ARBA" id="ARBA00022694"/>
    </source>
</evidence>
<dbReference type="RefSeq" id="WP_120948743.1">
    <property type="nucleotide sequence ID" value="NZ_QXQP01000018.1"/>
</dbReference>
<comment type="subunit">
    <text evidence="7">Consists of a catalytic RNA component (M1 or rnpB) and a protein subunit.</text>
</comment>
<dbReference type="GO" id="GO:0004526">
    <property type="term" value="F:ribonuclease P activity"/>
    <property type="evidence" value="ECO:0007669"/>
    <property type="project" value="UniProtKB-UniRule"/>
</dbReference>
<dbReference type="SUPFAM" id="SSF54211">
    <property type="entry name" value="Ribosomal protein S5 domain 2-like"/>
    <property type="match status" value="1"/>
</dbReference>
<dbReference type="NCBIfam" id="TIGR00188">
    <property type="entry name" value="rnpA"/>
    <property type="match status" value="1"/>
</dbReference>
<reference evidence="9" key="1">
    <citation type="submission" date="2019-07" db="EMBL/GenBank/DDBJ databases">
        <title>Helicobacter labacensis sp. nov., Helicobacter mehlei sp. nov. and Helicobacter vulpis sp. nov., isolated from gastric mucosa of red fox (Vulpis vulpis).</title>
        <authorList>
            <person name="Kusar D."/>
            <person name="Gruntar I."/>
            <person name="Pate M."/>
            <person name="Zajc U."/>
            <person name="Ocepek M."/>
        </authorList>
    </citation>
    <scope>NUCLEOTIDE SEQUENCE [LARGE SCALE GENOMIC DNA]</scope>
    <source>
        <strain evidence="9">L8b</strain>
    </source>
</reference>
<evidence type="ECO:0000256" key="5">
    <source>
        <dbReference type="ARBA" id="ARBA00022801"/>
    </source>
</evidence>
<dbReference type="InterPro" id="IPR020539">
    <property type="entry name" value="RNase_P_CS"/>
</dbReference>
<keyword evidence="5 7" id="KW-0378">Hydrolase</keyword>
<dbReference type="OrthoDB" id="9810867at2"/>
<evidence type="ECO:0000256" key="6">
    <source>
        <dbReference type="ARBA" id="ARBA00022884"/>
    </source>
</evidence>
<evidence type="ECO:0000256" key="4">
    <source>
        <dbReference type="ARBA" id="ARBA00022759"/>
    </source>
</evidence>
<dbReference type="Pfam" id="PF00825">
    <property type="entry name" value="Ribonuclease_P"/>
    <property type="match status" value="1"/>
</dbReference>